<reference evidence="2 3" key="1">
    <citation type="submission" date="2016-10" db="EMBL/GenBank/DDBJ databases">
        <authorList>
            <person name="de Groot N.N."/>
        </authorList>
    </citation>
    <scope>NUCLEOTIDE SEQUENCE [LARGE SCALE GENOMIC DNA]</scope>
    <source>
        <strain evidence="2 3">DSM 43067</strain>
    </source>
</reference>
<dbReference type="InterPro" id="IPR022062">
    <property type="entry name" value="DUF3618"/>
</dbReference>
<evidence type="ECO:0000256" key="1">
    <source>
        <dbReference type="SAM" id="Phobius"/>
    </source>
</evidence>
<keyword evidence="1" id="KW-1133">Transmembrane helix</keyword>
<dbReference type="Proteomes" id="UP000183413">
    <property type="component" value="Unassembled WGS sequence"/>
</dbReference>
<protein>
    <recommendedName>
        <fullName evidence="4">DUF3618 domain-containing protein</fullName>
    </recommendedName>
</protein>
<dbReference type="RefSeq" id="WP_075022288.1">
    <property type="nucleotide sequence ID" value="NZ_FOVH01000009.1"/>
</dbReference>
<accession>A0A1I5JJI4</accession>
<sequence>MTTQGKHGAAAGTEELRQDVDRARHELGDTVEQLAAKADVRAMARQKAEYARGRARDAAASAWRAAGSEKTVSRARRGGIVIGSAGAVAGAALWMRRRGMRLGGTPRMRLRGTPRMRLGRGRRAPVQVRFRTGQKRAIEVRRRRRKFF</sequence>
<dbReference type="EMBL" id="FOVH01000009">
    <property type="protein sequence ID" value="SFO72870.1"/>
    <property type="molecule type" value="Genomic_DNA"/>
</dbReference>
<gene>
    <name evidence="2" type="ORF">SAMN04489713_10914</name>
</gene>
<keyword evidence="3" id="KW-1185">Reference proteome</keyword>
<dbReference type="STRING" id="1993.SAMN04489713_10914"/>
<evidence type="ECO:0000313" key="3">
    <source>
        <dbReference type="Proteomes" id="UP000183413"/>
    </source>
</evidence>
<keyword evidence="1" id="KW-0472">Membrane</keyword>
<evidence type="ECO:0008006" key="4">
    <source>
        <dbReference type="Google" id="ProtNLM"/>
    </source>
</evidence>
<keyword evidence="1" id="KW-0812">Transmembrane</keyword>
<name>A0A1I5JJI4_9ACTN</name>
<dbReference type="Pfam" id="PF12277">
    <property type="entry name" value="DUF3618"/>
    <property type="match status" value="1"/>
</dbReference>
<organism evidence="2 3">
    <name type="scientific">Actinomadura madurae</name>
    <dbReference type="NCBI Taxonomy" id="1993"/>
    <lineage>
        <taxon>Bacteria</taxon>
        <taxon>Bacillati</taxon>
        <taxon>Actinomycetota</taxon>
        <taxon>Actinomycetes</taxon>
        <taxon>Streptosporangiales</taxon>
        <taxon>Thermomonosporaceae</taxon>
        <taxon>Actinomadura</taxon>
    </lineage>
</organism>
<feature type="transmembrane region" description="Helical" evidence="1">
    <location>
        <begin position="78"/>
        <end position="95"/>
    </location>
</feature>
<dbReference type="AlphaFoldDB" id="A0A1I5JJI4"/>
<proteinExistence type="predicted"/>
<dbReference type="eggNOG" id="ENOG5033GD4">
    <property type="taxonomic scope" value="Bacteria"/>
</dbReference>
<evidence type="ECO:0000313" key="2">
    <source>
        <dbReference type="EMBL" id="SFO72870.1"/>
    </source>
</evidence>
<dbReference type="InParanoid" id="A0A1I5JJI4"/>